<dbReference type="AlphaFoldDB" id="A0A8T4L348"/>
<organism evidence="1 2">
    <name type="scientific">Candidatus Iainarchaeum sp</name>
    <dbReference type="NCBI Taxonomy" id="3101447"/>
    <lineage>
        <taxon>Archaea</taxon>
        <taxon>Candidatus Iainarchaeota</taxon>
        <taxon>Candidatus Iainarchaeia</taxon>
        <taxon>Candidatus Iainarchaeales</taxon>
        <taxon>Candidatus Iainarchaeaceae</taxon>
        <taxon>Candidatus Iainarchaeum</taxon>
    </lineage>
</organism>
<reference evidence="1" key="2">
    <citation type="submission" date="2021-05" db="EMBL/GenBank/DDBJ databases">
        <title>Protein family content uncovers lineage relationships and bacterial pathway maintenance mechanisms in DPANN archaea.</title>
        <authorList>
            <person name="Castelle C.J."/>
            <person name="Meheust R."/>
            <person name="Jaffe A.L."/>
            <person name="Seitz K."/>
            <person name="Gong X."/>
            <person name="Baker B.J."/>
            <person name="Banfield J.F."/>
        </authorList>
    </citation>
    <scope>NUCLEOTIDE SEQUENCE</scope>
    <source>
        <strain evidence="1">RIFCSPLOWO2_01_FULL_AR10_48_17</strain>
    </source>
</reference>
<comment type="caution">
    <text evidence="1">The sequence shown here is derived from an EMBL/GenBank/DDBJ whole genome shotgun (WGS) entry which is preliminary data.</text>
</comment>
<proteinExistence type="predicted"/>
<protein>
    <submittedName>
        <fullName evidence="1">Uncharacterized protein</fullName>
    </submittedName>
</protein>
<gene>
    <name evidence="1" type="ORF">J4215_04215</name>
</gene>
<reference evidence="1" key="1">
    <citation type="submission" date="2021-03" db="EMBL/GenBank/DDBJ databases">
        <authorList>
            <person name="Jaffe A."/>
        </authorList>
    </citation>
    <scope>NUCLEOTIDE SEQUENCE</scope>
    <source>
        <strain evidence="1">RIFCSPLOWO2_01_FULL_AR10_48_17</strain>
    </source>
</reference>
<accession>A0A8T4L348</accession>
<dbReference type="EMBL" id="JAGVWC010000010">
    <property type="protein sequence ID" value="MBS3061758.1"/>
    <property type="molecule type" value="Genomic_DNA"/>
</dbReference>
<dbReference type="Proteomes" id="UP000675968">
    <property type="component" value="Unassembled WGS sequence"/>
</dbReference>
<evidence type="ECO:0000313" key="1">
    <source>
        <dbReference type="EMBL" id="MBS3061758.1"/>
    </source>
</evidence>
<name>A0A8T4L348_9ARCH</name>
<evidence type="ECO:0000313" key="2">
    <source>
        <dbReference type="Proteomes" id="UP000675968"/>
    </source>
</evidence>
<sequence>MKKAFFVGKTVVWNPASTFAAHRLDGCFGSSPKKRSFYPAATVGTRFEWVSADFLDAERPALRLHAGYRLGRLRKNLAERWEKIQNGSNPKQKKK</sequence>